<organism evidence="1 2">
    <name type="scientific">Rhabditophanes sp. KR3021</name>
    <dbReference type="NCBI Taxonomy" id="114890"/>
    <lineage>
        <taxon>Eukaryota</taxon>
        <taxon>Metazoa</taxon>
        <taxon>Ecdysozoa</taxon>
        <taxon>Nematoda</taxon>
        <taxon>Chromadorea</taxon>
        <taxon>Rhabditida</taxon>
        <taxon>Tylenchina</taxon>
        <taxon>Panagrolaimomorpha</taxon>
        <taxon>Strongyloidoidea</taxon>
        <taxon>Alloionematidae</taxon>
        <taxon>Rhabditophanes</taxon>
    </lineage>
</organism>
<proteinExistence type="predicted"/>
<dbReference type="Proteomes" id="UP000095286">
    <property type="component" value="Unplaced"/>
</dbReference>
<protein>
    <submittedName>
        <fullName evidence="2">ATP-dependent Clp protease proteolytic subunit</fullName>
    </submittedName>
</protein>
<accession>A0AC35U4W7</accession>
<reference evidence="2" key="1">
    <citation type="submission" date="2016-11" db="UniProtKB">
        <authorList>
            <consortium name="WormBaseParasite"/>
        </authorList>
    </citation>
    <scope>IDENTIFICATION</scope>
    <source>
        <strain evidence="2">KR3021</strain>
    </source>
</reference>
<name>A0AC35U4W7_9BILA</name>
<dbReference type="WBParaSite" id="RSKR_0000721400.1">
    <property type="protein sequence ID" value="RSKR_0000721400.1"/>
    <property type="gene ID" value="RSKR_0000721400"/>
</dbReference>
<sequence length="231" mass="25477">MLRVLLQDKNVVKKIVRVLSISSVQQNVPFVIENDGKGERSYDIYSRLLKDRIILLMGPVNDHVASVTIAQMLFLQCESSNKPIHLYINSPGGSVTAGLGIYDCMQYIKAPVATWCIGQACSMGSLLLAAGTSGMRTALPNSRIMVHQPSGGAEGSASDILITAREIQYLRTRLNEIYVHHTGKDMKTISETLDRDFFMSAEEGLQFGIVDKIEAHTGSMPQHHRQTDTTI</sequence>
<evidence type="ECO:0000313" key="1">
    <source>
        <dbReference type="Proteomes" id="UP000095286"/>
    </source>
</evidence>
<evidence type="ECO:0000313" key="2">
    <source>
        <dbReference type="WBParaSite" id="RSKR_0000721400.1"/>
    </source>
</evidence>